<dbReference type="InterPro" id="IPR020019">
    <property type="entry name" value="AcTrfase_PglD-like"/>
</dbReference>
<protein>
    <submittedName>
        <fullName evidence="5">UDP-perosamine 4-acetyltransferase</fullName>
    </submittedName>
</protein>
<dbReference type="InterPro" id="IPR001451">
    <property type="entry name" value="Hexapep"/>
</dbReference>
<dbReference type="InterPro" id="IPR011004">
    <property type="entry name" value="Trimer_LpxA-like_sf"/>
</dbReference>
<dbReference type="InterPro" id="IPR018357">
    <property type="entry name" value="Hexapep_transf_CS"/>
</dbReference>
<name>A0A1X7IQY3_9BACT</name>
<dbReference type="Gene3D" id="3.40.50.20">
    <property type="match status" value="1"/>
</dbReference>
<proteinExistence type="predicted"/>
<evidence type="ECO:0000256" key="2">
    <source>
        <dbReference type="ARBA" id="ARBA00022737"/>
    </source>
</evidence>
<dbReference type="Pfam" id="PF14602">
    <property type="entry name" value="Hexapep_2"/>
    <property type="match status" value="1"/>
</dbReference>
<dbReference type="Proteomes" id="UP000193355">
    <property type="component" value="Unassembled WGS sequence"/>
</dbReference>
<feature type="binding site" evidence="3">
    <location>
        <position position="145"/>
    </location>
    <ligand>
        <name>acetyl-CoA</name>
        <dbReference type="ChEBI" id="CHEBI:57288"/>
    </ligand>
</feature>
<dbReference type="Pfam" id="PF17836">
    <property type="entry name" value="PglD_N"/>
    <property type="match status" value="1"/>
</dbReference>
<dbReference type="PROSITE" id="PS00101">
    <property type="entry name" value="HEXAPEP_TRANSFERASES"/>
    <property type="match status" value="1"/>
</dbReference>
<dbReference type="CDD" id="cd03360">
    <property type="entry name" value="LbH_AT_putative"/>
    <property type="match status" value="1"/>
</dbReference>
<gene>
    <name evidence="5" type="ORF">SAMN06275492_10422</name>
</gene>
<keyword evidence="2" id="KW-0677">Repeat</keyword>
<accession>A0A1X7IQY3</accession>
<feature type="domain" description="PglD N-terminal" evidence="4">
    <location>
        <begin position="4"/>
        <end position="80"/>
    </location>
</feature>
<sequence length="207" mass="21136">MGWIILGGGGHGSVIGDILLSDGHSVEGFTDISPSPPLLGRIPYLGDDLVVLARDRREVCLANGIGSVGDPSLRLRIFEDFQGKGYDFPPVISKNAYISPFASLGQGTVIFPGAIIQTAVSLGVNVIINTGAVVDHGCKIGNHVHIAPGTVLSGDVTVGDRCHIGTGASVIQGIEIGEGAIVAAGAVVVKSVGNGETVMGVPARRRP</sequence>
<dbReference type="RefSeq" id="WP_085543840.1">
    <property type="nucleotide sequence ID" value="NZ_FXBB01000004.1"/>
</dbReference>
<dbReference type="Gene3D" id="2.160.10.10">
    <property type="entry name" value="Hexapeptide repeat proteins"/>
    <property type="match status" value="2"/>
</dbReference>
<evidence type="ECO:0000313" key="6">
    <source>
        <dbReference type="Proteomes" id="UP000193355"/>
    </source>
</evidence>
<dbReference type="STRING" id="561720.SAMN06275492_10422"/>
<evidence type="ECO:0000313" key="5">
    <source>
        <dbReference type="EMBL" id="SMG16862.1"/>
    </source>
</evidence>
<keyword evidence="1 5" id="KW-0808">Transferase</keyword>
<dbReference type="SUPFAM" id="SSF51161">
    <property type="entry name" value="Trimeric LpxA-like enzymes"/>
    <property type="match status" value="1"/>
</dbReference>
<dbReference type="GO" id="GO:0016740">
    <property type="term" value="F:transferase activity"/>
    <property type="evidence" value="ECO:0007669"/>
    <property type="project" value="UniProtKB-KW"/>
</dbReference>
<evidence type="ECO:0000259" key="4">
    <source>
        <dbReference type="Pfam" id="PF17836"/>
    </source>
</evidence>
<evidence type="ECO:0000256" key="3">
    <source>
        <dbReference type="PIRSR" id="PIRSR620019-2"/>
    </source>
</evidence>
<dbReference type="NCBIfam" id="TIGR03570">
    <property type="entry name" value="NeuD_NnaD"/>
    <property type="match status" value="1"/>
</dbReference>
<dbReference type="EMBL" id="FXBB01000004">
    <property type="protein sequence ID" value="SMG16862.1"/>
    <property type="molecule type" value="Genomic_DNA"/>
</dbReference>
<organism evidence="5 6">
    <name type="scientific">Dethiosulfovibrio salsuginis</name>
    <dbReference type="NCBI Taxonomy" id="561720"/>
    <lineage>
        <taxon>Bacteria</taxon>
        <taxon>Thermotogati</taxon>
        <taxon>Synergistota</taxon>
        <taxon>Synergistia</taxon>
        <taxon>Synergistales</taxon>
        <taxon>Dethiosulfovibrionaceae</taxon>
        <taxon>Dethiosulfovibrio</taxon>
    </lineage>
</organism>
<dbReference type="InterPro" id="IPR041561">
    <property type="entry name" value="PglD_N"/>
</dbReference>
<dbReference type="InterPro" id="IPR050179">
    <property type="entry name" value="Trans_hexapeptide_repeat"/>
</dbReference>
<dbReference type="AlphaFoldDB" id="A0A1X7IQY3"/>
<dbReference type="OrthoDB" id="9794407at2"/>
<dbReference type="PANTHER" id="PTHR43300">
    <property type="entry name" value="ACETYLTRANSFERASE"/>
    <property type="match status" value="1"/>
</dbReference>
<reference evidence="6" key="1">
    <citation type="submission" date="2017-04" db="EMBL/GenBank/DDBJ databases">
        <authorList>
            <person name="Varghese N."/>
            <person name="Submissions S."/>
        </authorList>
    </citation>
    <scope>NUCLEOTIDE SEQUENCE [LARGE SCALE GENOMIC DNA]</scope>
    <source>
        <strain evidence="6">USBA 82</strain>
    </source>
</reference>
<evidence type="ECO:0000256" key="1">
    <source>
        <dbReference type="ARBA" id="ARBA00022679"/>
    </source>
</evidence>
<keyword evidence="6" id="KW-1185">Reference proteome</keyword>
<feature type="binding site" evidence="3">
    <location>
        <position position="69"/>
    </location>
    <ligand>
        <name>substrate</name>
    </ligand>
</feature>
<dbReference type="PANTHER" id="PTHR43300:SF7">
    <property type="entry name" value="UDP-N-ACETYLBACILLOSAMINE N-ACETYLTRANSFERASE"/>
    <property type="match status" value="1"/>
</dbReference>